<evidence type="ECO:0000259" key="1">
    <source>
        <dbReference type="Pfam" id="PF01261"/>
    </source>
</evidence>
<evidence type="ECO:0000313" key="3">
    <source>
        <dbReference type="Proteomes" id="UP000237682"/>
    </source>
</evidence>
<dbReference type="Proteomes" id="UP000237682">
    <property type="component" value="Unassembled WGS sequence"/>
</dbReference>
<keyword evidence="2" id="KW-0413">Isomerase</keyword>
<dbReference type="InterPro" id="IPR036237">
    <property type="entry name" value="Xyl_isomerase-like_sf"/>
</dbReference>
<organism evidence="2 3">
    <name type="scientific">Labrys okinawensis</name>
    <dbReference type="NCBI Taxonomy" id="346911"/>
    <lineage>
        <taxon>Bacteria</taxon>
        <taxon>Pseudomonadati</taxon>
        <taxon>Pseudomonadota</taxon>
        <taxon>Alphaproteobacteria</taxon>
        <taxon>Hyphomicrobiales</taxon>
        <taxon>Xanthobacteraceae</taxon>
        <taxon>Labrys</taxon>
    </lineage>
</organism>
<gene>
    <name evidence="2" type="ORF">C5L14_25455</name>
</gene>
<name>A0A2S9Q6B3_9HYPH</name>
<evidence type="ECO:0000313" key="2">
    <source>
        <dbReference type="EMBL" id="PRH84877.1"/>
    </source>
</evidence>
<accession>A0A2S9Q6B3</accession>
<dbReference type="Gene3D" id="3.20.20.150">
    <property type="entry name" value="Divalent-metal-dependent TIM barrel enzymes"/>
    <property type="match status" value="1"/>
</dbReference>
<dbReference type="SUPFAM" id="SSF51658">
    <property type="entry name" value="Xylose isomerase-like"/>
    <property type="match status" value="1"/>
</dbReference>
<reference evidence="2 3" key="1">
    <citation type="submission" date="2018-02" db="EMBL/GenBank/DDBJ databases">
        <title>Whole genome sequencing of endophytic bacterium.</title>
        <authorList>
            <person name="Eedara R."/>
            <person name="Podile A.R."/>
        </authorList>
    </citation>
    <scope>NUCLEOTIDE SEQUENCE [LARGE SCALE GENOMIC DNA]</scope>
    <source>
        <strain evidence="2 3">RP1T</strain>
    </source>
</reference>
<dbReference type="OrthoDB" id="3248123at2"/>
<keyword evidence="3" id="KW-1185">Reference proteome</keyword>
<dbReference type="RefSeq" id="WP_105864867.1">
    <property type="nucleotide sequence ID" value="NZ_PUEJ01000011.1"/>
</dbReference>
<dbReference type="AlphaFoldDB" id="A0A2S9Q6B3"/>
<proteinExistence type="predicted"/>
<protein>
    <submittedName>
        <fullName evidence="2">Xylose isomerase</fullName>
    </submittedName>
</protein>
<dbReference type="PANTHER" id="PTHR12110">
    <property type="entry name" value="HYDROXYPYRUVATE ISOMERASE"/>
    <property type="match status" value="1"/>
</dbReference>
<dbReference type="Pfam" id="PF01261">
    <property type="entry name" value="AP_endonuc_2"/>
    <property type="match status" value="1"/>
</dbReference>
<comment type="caution">
    <text evidence="2">The sequence shown here is derived from an EMBL/GenBank/DDBJ whole genome shotgun (WGS) entry which is preliminary data.</text>
</comment>
<sequence>MALDERNISAMNFHYVRHTMDRFLADVCDAGVSRIELWAAAPHFYIGDKTLADARALGRKVRGMGLDIVAFTPEQCIYPINISAKEPELRDRSVRYFLESMEFAVECGAPALLVTAGGGYRDEPASLALERCIDSMGILCDRARRLGVDLWMESLPDSFANIIRSAKEIRTLMDALASPVLHAVYDVAGAVMTHERAEDYFTQLAGRVAHVHFTDSDAEGSHLAWGEGIVDLDGLIAYLRSQHYEGSLTVELTNWKYNVDPAPPLKQCVEAMREALRRA</sequence>
<dbReference type="InterPro" id="IPR013022">
    <property type="entry name" value="Xyl_isomerase-like_TIM-brl"/>
</dbReference>
<dbReference type="GO" id="GO:0016853">
    <property type="term" value="F:isomerase activity"/>
    <property type="evidence" value="ECO:0007669"/>
    <property type="project" value="UniProtKB-KW"/>
</dbReference>
<feature type="domain" description="Xylose isomerase-like TIM barrel" evidence="1">
    <location>
        <begin position="26"/>
        <end position="273"/>
    </location>
</feature>
<dbReference type="EMBL" id="PUEJ01000011">
    <property type="protein sequence ID" value="PRH84877.1"/>
    <property type="molecule type" value="Genomic_DNA"/>
</dbReference>
<dbReference type="InterPro" id="IPR050312">
    <property type="entry name" value="IolE/XylAMocC-like"/>
</dbReference>